<dbReference type="SUPFAM" id="SSF53756">
    <property type="entry name" value="UDP-Glycosyltransferase/glycogen phosphorylase"/>
    <property type="match status" value="1"/>
</dbReference>
<evidence type="ECO:0000313" key="5">
    <source>
        <dbReference type="Proteomes" id="UP000006844"/>
    </source>
</evidence>
<protein>
    <submittedName>
        <fullName evidence="4">Glycosyl transferase group 1</fullName>
    </submittedName>
</protein>
<reference evidence="4 5" key="1">
    <citation type="journal article" date="2012" name="Stand. Genomic Sci.">
        <title>Complete genome sequence of Terriglobus saanensis type strain SP1PR4(T), an Acidobacteria from tundra soil.</title>
        <authorList>
            <person name="Rawat S.R."/>
            <person name="Mannisto M.K."/>
            <person name="Starovoytov V."/>
            <person name="Goodwin L."/>
            <person name="Nolan M."/>
            <person name="Hauser L."/>
            <person name="Land M."/>
            <person name="Davenport K.W."/>
            <person name="Woyke T."/>
            <person name="Haggblom M.M."/>
        </authorList>
    </citation>
    <scope>NUCLEOTIDE SEQUENCE</scope>
    <source>
        <strain evidence="5">ATCC BAA-1853 / DSM 23119 / SP1PR4</strain>
    </source>
</reference>
<organism evidence="4 5">
    <name type="scientific">Terriglobus saanensis (strain ATCC BAA-1853 / DSM 23119 / SP1PR4)</name>
    <dbReference type="NCBI Taxonomy" id="401053"/>
    <lineage>
        <taxon>Bacteria</taxon>
        <taxon>Pseudomonadati</taxon>
        <taxon>Acidobacteriota</taxon>
        <taxon>Terriglobia</taxon>
        <taxon>Terriglobales</taxon>
        <taxon>Acidobacteriaceae</taxon>
        <taxon>Terriglobus</taxon>
    </lineage>
</organism>
<sequence length="420" mass="47041">MTKKVILGHPFGNANVRQALRAFTEERILQSFVTTLSAEHFHMLSLLPASFRREVKRRSFPGISVDRIKSRAGQELMRLAGARLGRSVPSLRRVTPSVDDVWKTLDLRLASYAAKESGPDLSVYAYEDGAFHTFSSPHAFQRVYELPIGYWRAMHHLLEEERELQPEWSATLKGLADGQEKLERKDLELQMADAIFVPSDFVLSTLPQKFARKGTVVPYGCPEAYSEEVAGVSRSSSSNEPLKVLFCGSLGQRKGLSYLFESVARLGSHVELTVVGSPVAPCRPLEAGLSKVKWISSLPHTELLALMRHHDVFVFPTLFEGRALVVLEALSQGLPVITTQNSGTTDVVLHGKTGYVIPIRSVEGIEKALEELARDRELLRYMSNEALKVARQTNWLSYRRKLLEAMRNSENSQVNKPIVM</sequence>
<name>E8UZE2_TERSS</name>
<evidence type="ECO:0000313" key="4">
    <source>
        <dbReference type="EMBL" id="ADV83222.1"/>
    </source>
</evidence>
<dbReference type="eggNOG" id="COG0438">
    <property type="taxonomic scope" value="Bacteria"/>
</dbReference>
<accession>E8UZE2</accession>
<evidence type="ECO:0000256" key="1">
    <source>
        <dbReference type="ARBA" id="ARBA00022676"/>
    </source>
</evidence>
<feature type="domain" description="Glycosyl transferase family 1" evidence="3">
    <location>
        <begin position="238"/>
        <end position="388"/>
    </location>
</feature>
<evidence type="ECO:0000256" key="2">
    <source>
        <dbReference type="ARBA" id="ARBA00022679"/>
    </source>
</evidence>
<dbReference type="STRING" id="401053.AciPR4_2442"/>
<proteinExistence type="predicted"/>
<dbReference type="Proteomes" id="UP000006844">
    <property type="component" value="Chromosome"/>
</dbReference>
<dbReference type="KEGG" id="tsa:AciPR4_2442"/>
<dbReference type="GO" id="GO:0016757">
    <property type="term" value="F:glycosyltransferase activity"/>
    <property type="evidence" value="ECO:0007669"/>
    <property type="project" value="UniProtKB-KW"/>
</dbReference>
<dbReference type="Gene3D" id="3.40.50.2000">
    <property type="entry name" value="Glycogen Phosphorylase B"/>
    <property type="match status" value="2"/>
</dbReference>
<dbReference type="HOGENOM" id="CLU_009583_37_0_0"/>
<dbReference type="PANTHER" id="PTHR12526">
    <property type="entry name" value="GLYCOSYLTRANSFERASE"/>
    <property type="match status" value="1"/>
</dbReference>
<dbReference type="Pfam" id="PF00534">
    <property type="entry name" value="Glycos_transf_1"/>
    <property type="match status" value="1"/>
</dbReference>
<gene>
    <name evidence="4" type="ordered locus">AciPR4_2442</name>
</gene>
<keyword evidence="5" id="KW-1185">Reference proteome</keyword>
<dbReference type="PANTHER" id="PTHR12526:SF510">
    <property type="entry name" value="D-INOSITOL 3-PHOSPHATE GLYCOSYLTRANSFERASE"/>
    <property type="match status" value="1"/>
</dbReference>
<dbReference type="CDD" id="cd03801">
    <property type="entry name" value="GT4_PimA-like"/>
    <property type="match status" value="1"/>
</dbReference>
<dbReference type="InterPro" id="IPR001296">
    <property type="entry name" value="Glyco_trans_1"/>
</dbReference>
<keyword evidence="2 4" id="KW-0808">Transferase</keyword>
<evidence type="ECO:0000259" key="3">
    <source>
        <dbReference type="Pfam" id="PF00534"/>
    </source>
</evidence>
<keyword evidence="1" id="KW-0328">Glycosyltransferase</keyword>
<dbReference type="EMBL" id="CP002467">
    <property type="protein sequence ID" value="ADV83222.1"/>
    <property type="molecule type" value="Genomic_DNA"/>
</dbReference>
<dbReference type="AlphaFoldDB" id="E8UZE2"/>